<dbReference type="InterPro" id="IPR020476">
    <property type="entry name" value="Nudix_hydrolase"/>
</dbReference>
<evidence type="ECO:0000313" key="4">
    <source>
        <dbReference type="EMBL" id="PIR44039.1"/>
    </source>
</evidence>
<dbReference type="GO" id="GO:0016787">
    <property type="term" value="F:hydrolase activity"/>
    <property type="evidence" value="ECO:0007669"/>
    <property type="project" value="UniProtKB-KW"/>
</dbReference>
<dbReference type="InterPro" id="IPR015797">
    <property type="entry name" value="NUDIX_hydrolase-like_dom_sf"/>
</dbReference>
<keyword evidence="1 2" id="KW-0378">Hydrolase</keyword>
<dbReference type="CDD" id="cd02883">
    <property type="entry name" value="NUDIX_Hydrolase"/>
    <property type="match status" value="1"/>
</dbReference>
<dbReference type="InterPro" id="IPR020084">
    <property type="entry name" value="NUDIX_hydrolase_CS"/>
</dbReference>
<organism evidence="4 5">
    <name type="scientific">Candidatus Wolfebacteria bacterium CG10_big_fil_rev_8_21_14_0_10_31_9</name>
    <dbReference type="NCBI Taxonomy" id="1975070"/>
    <lineage>
        <taxon>Bacteria</taxon>
        <taxon>Candidatus Wolfeibacteriota</taxon>
    </lineage>
</organism>
<evidence type="ECO:0000313" key="5">
    <source>
        <dbReference type="Proteomes" id="UP000231602"/>
    </source>
</evidence>
<dbReference type="PANTHER" id="PTHR43736:SF1">
    <property type="entry name" value="DIHYDRONEOPTERIN TRIPHOSPHATE DIPHOSPHATASE"/>
    <property type="match status" value="1"/>
</dbReference>
<dbReference type="PROSITE" id="PS00893">
    <property type="entry name" value="NUDIX_BOX"/>
    <property type="match status" value="1"/>
</dbReference>
<evidence type="ECO:0000256" key="1">
    <source>
        <dbReference type="ARBA" id="ARBA00022801"/>
    </source>
</evidence>
<dbReference type="Gene3D" id="3.90.79.10">
    <property type="entry name" value="Nucleoside Triphosphate Pyrophosphohydrolase"/>
    <property type="match status" value="1"/>
</dbReference>
<dbReference type="PRINTS" id="PR00502">
    <property type="entry name" value="NUDIXFAMILY"/>
</dbReference>
<dbReference type="Pfam" id="PF00293">
    <property type="entry name" value="NUDIX"/>
    <property type="match status" value="1"/>
</dbReference>
<dbReference type="SUPFAM" id="SSF55811">
    <property type="entry name" value="Nudix"/>
    <property type="match status" value="1"/>
</dbReference>
<dbReference type="PROSITE" id="PS51462">
    <property type="entry name" value="NUDIX"/>
    <property type="match status" value="1"/>
</dbReference>
<comment type="similarity">
    <text evidence="2">Belongs to the Nudix hydrolase family.</text>
</comment>
<feature type="domain" description="Nudix hydrolase" evidence="3">
    <location>
        <begin position="1"/>
        <end position="128"/>
    </location>
</feature>
<comment type="caution">
    <text evidence="4">The sequence shown here is derived from an EMBL/GenBank/DDBJ whole genome shotgun (WGS) entry which is preliminary data.</text>
</comment>
<name>A0A2H0RBY1_9BACT</name>
<dbReference type="EMBL" id="PCXV01000033">
    <property type="protein sequence ID" value="PIR44039.1"/>
    <property type="molecule type" value="Genomic_DNA"/>
</dbReference>
<protein>
    <recommendedName>
        <fullName evidence="3">Nudix hydrolase domain-containing protein</fullName>
    </recommendedName>
</protein>
<accession>A0A2H0RBY1</accession>
<evidence type="ECO:0000256" key="2">
    <source>
        <dbReference type="RuleBase" id="RU003476"/>
    </source>
</evidence>
<reference evidence="4 5" key="1">
    <citation type="submission" date="2017-09" db="EMBL/GenBank/DDBJ databases">
        <title>Depth-based differentiation of microbial function through sediment-hosted aquifers and enrichment of novel symbionts in the deep terrestrial subsurface.</title>
        <authorList>
            <person name="Probst A.J."/>
            <person name="Ladd B."/>
            <person name="Jarett J.K."/>
            <person name="Geller-Mcgrath D.E."/>
            <person name="Sieber C.M."/>
            <person name="Emerson J.B."/>
            <person name="Anantharaman K."/>
            <person name="Thomas B.C."/>
            <person name="Malmstrom R."/>
            <person name="Stieglmeier M."/>
            <person name="Klingl A."/>
            <person name="Woyke T."/>
            <person name="Ryan C.M."/>
            <person name="Banfield J.F."/>
        </authorList>
    </citation>
    <scope>NUCLEOTIDE SEQUENCE [LARGE SCALE GENOMIC DNA]</scope>
    <source>
        <strain evidence="4">CG10_big_fil_rev_8_21_14_0_10_31_9</strain>
    </source>
</reference>
<sequence>MTNHAVAVLIISPKGIPLVRDPKKPAPIFWKLPGGRSIKNETPEKTAIREIKEETGLMLKSEDIWIAYSEERDDHNFFLIQAIAISLEGLKSTGNDGEEVKLFLPNDLKNLSDFFHPHKEVLEEIKFF</sequence>
<dbReference type="InterPro" id="IPR000086">
    <property type="entry name" value="NUDIX_hydrolase_dom"/>
</dbReference>
<gene>
    <name evidence="4" type="ORF">COV23_02075</name>
</gene>
<dbReference type="AlphaFoldDB" id="A0A2H0RBY1"/>
<proteinExistence type="inferred from homology"/>
<dbReference type="PANTHER" id="PTHR43736">
    <property type="entry name" value="ADP-RIBOSE PYROPHOSPHATASE"/>
    <property type="match status" value="1"/>
</dbReference>
<dbReference type="Proteomes" id="UP000231602">
    <property type="component" value="Unassembled WGS sequence"/>
</dbReference>
<evidence type="ECO:0000259" key="3">
    <source>
        <dbReference type="PROSITE" id="PS51462"/>
    </source>
</evidence>